<dbReference type="PANTHER" id="PTHR24223:SF443">
    <property type="entry name" value="MULTIDRUG-RESISTANCE LIKE PROTEIN 1, ISOFORM I"/>
    <property type="match status" value="1"/>
</dbReference>
<dbReference type="OrthoDB" id="10065830at2759"/>
<proteinExistence type="predicted"/>
<dbReference type="PANTHER" id="PTHR24223">
    <property type="entry name" value="ATP-BINDING CASSETTE SUB-FAMILY C"/>
    <property type="match status" value="1"/>
</dbReference>
<keyword evidence="2" id="KW-0813">Transport</keyword>
<comment type="subcellular location">
    <subcellularLocation>
        <location evidence="1">Vacuole membrane</location>
        <topology evidence="1">Multi-pass membrane protein</topology>
    </subcellularLocation>
</comment>
<dbReference type="Gene3D" id="3.40.50.300">
    <property type="entry name" value="P-loop containing nucleotide triphosphate hydrolases"/>
    <property type="match status" value="1"/>
</dbReference>
<keyword evidence="6" id="KW-0067">ATP-binding</keyword>
<keyword evidence="5" id="KW-0547">Nucleotide-binding</keyword>
<organism evidence="10 11">
    <name type="scientific">Haemaphysalis longicornis</name>
    <name type="common">Bush tick</name>
    <dbReference type="NCBI Taxonomy" id="44386"/>
    <lineage>
        <taxon>Eukaryota</taxon>
        <taxon>Metazoa</taxon>
        <taxon>Ecdysozoa</taxon>
        <taxon>Arthropoda</taxon>
        <taxon>Chelicerata</taxon>
        <taxon>Arachnida</taxon>
        <taxon>Acari</taxon>
        <taxon>Parasitiformes</taxon>
        <taxon>Ixodida</taxon>
        <taxon>Ixodoidea</taxon>
        <taxon>Ixodidae</taxon>
        <taxon>Haemaphysalinae</taxon>
        <taxon>Haemaphysalis</taxon>
    </lineage>
</organism>
<dbReference type="VEuPathDB" id="VectorBase:HLOH_063777"/>
<evidence type="ECO:0000256" key="7">
    <source>
        <dbReference type="ARBA" id="ARBA00022989"/>
    </source>
</evidence>
<keyword evidence="7" id="KW-1133">Transmembrane helix</keyword>
<keyword evidence="4" id="KW-0677">Repeat</keyword>
<evidence type="ECO:0000256" key="2">
    <source>
        <dbReference type="ARBA" id="ARBA00022448"/>
    </source>
</evidence>
<gene>
    <name evidence="10" type="ORF">HPB48_001972</name>
</gene>
<evidence type="ECO:0000256" key="8">
    <source>
        <dbReference type="ARBA" id="ARBA00023136"/>
    </source>
</evidence>
<keyword evidence="8" id="KW-0472">Membrane</keyword>
<evidence type="ECO:0000313" key="11">
    <source>
        <dbReference type="Proteomes" id="UP000821853"/>
    </source>
</evidence>
<feature type="domain" description="ABC transporter" evidence="9">
    <location>
        <begin position="21"/>
        <end position="202"/>
    </location>
</feature>
<dbReference type="InterPro" id="IPR003439">
    <property type="entry name" value="ABC_transporter-like_ATP-bd"/>
</dbReference>
<evidence type="ECO:0000256" key="6">
    <source>
        <dbReference type="ARBA" id="ARBA00022840"/>
    </source>
</evidence>
<dbReference type="SUPFAM" id="SSF52540">
    <property type="entry name" value="P-loop containing nucleoside triphosphate hydrolases"/>
    <property type="match status" value="1"/>
</dbReference>
<name>A0A9J6GGA6_HAELO</name>
<keyword evidence="11" id="KW-1185">Reference proteome</keyword>
<dbReference type="Proteomes" id="UP000821853">
    <property type="component" value="Chromosome 4"/>
</dbReference>
<reference evidence="10 11" key="1">
    <citation type="journal article" date="2020" name="Cell">
        <title>Large-Scale Comparative Analyses of Tick Genomes Elucidate Their Genetic Diversity and Vector Capacities.</title>
        <authorList>
            <consortium name="Tick Genome and Microbiome Consortium (TIGMIC)"/>
            <person name="Jia N."/>
            <person name="Wang J."/>
            <person name="Shi W."/>
            <person name="Du L."/>
            <person name="Sun Y."/>
            <person name="Zhan W."/>
            <person name="Jiang J.F."/>
            <person name="Wang Q."/>
            <person name="Zhang B."/>
            <person name="Ji P."/>
            <person name="Bell-Sakyi L."/>
            <person name="Cui X.M."/>
            <person name="Yuan T.T."/>
            <person name="Jiang B.G."/>
            <person name="Yang W.F."/>
            <person name="Lam T.T."/>
            <person name="Chang Q.C."/>
            <person name="Ding S.J."/>
            <person name="Wang X.J."/>
            <person name="Zhu J.G."/>
            <person name="Ruan X.D."/>
            <person name="Zhao L."/>
            <person name="Wei J.T."/>
            <person name="Ye R.Z."/>
            <person name="Que T.C."/>
            <person name="Du C.H."/>
            <person name="Zhou Y.H."/>
            <person name="Cheng J.X."/>
            <person name="Dai P.F."/>
            <person name="Guo W.B."/>
            <person name="Han X.H."/>
            <person name="Huang E.J."/>
            <person name="Li L.F."/>
            <person name="Wei W."/>
            <person name="Gao Y.C."/>
            <person name="Liu J.Z."/>
            <person name="Shao H.Z."/>
            <person name="Wang X."/>
            <person name="Wang C.C."/>
            <person name="Yang T.C."/>
            <person name="Huo Q.B."/>
            <person name="Li W."/>
            <person name="Chen H.Y."/>
            <person name="Chen S.E."/>
            <person name="Zhou L.G."/>
            <person name="Ni X.B."/>
            <person name="Tian J.H."/>
            <person name="Sheng Y."/>
            <person name="Liu T."/>
            <person name="Pan Y.S."/>
            <person name="Xia L.Y."/>
            <person name="Li J."/>
            <person name="Zhao F."/>
            <person name="Cao W.C."/>
        </authorList>
    </citation>
    <scope>NUCLEOTIDE SEQUENCE [LARGE SCALE GENOMIC DNA]</scope>
    <source>
        <strain evidence="10">HaeL-2018</strain>
    </source>
</reference>
<dbReference type="GO" id="GO:0042626">
    <property type="term" value="F:ATPase-coupled transmembrane transporter activity"/>
    <property type="evidence" value="ECO:0007669"/>
    <property type="project" value="TreeGrafter"/>
</dbReference>
<dbReference type="AlphaFoldDB" id="A0A9J6GGA6"/>
<evidence type="ECO:0000256" key="4">
    <source>
        <dbReference type="ARBA" id="ARBA00022737"/>
    </source>
</evidence>
<comment type="caution">
    <text evidence="10">The sequence shown here is derived from an EMBL/GenBank/DDBJ whole genome shotgun (WGS) entry which is preliminary data.</text>
</comment>
<evidence type="ECO:0000259" key="9">
    <source>
        <dbReference type="PROSITE" id="PS50893"/>
    </source>
</evidence>
<dbReference type="InterPro" id="IPR027417">
    <property type="entry name" value="P-loop_NTPase"/>
</dbReference>
<dbReference type="Pfam" id="PF00005">
    <property type="entry name" value="ABC_tran"/>
    <property type="match status" value="1"/>
</dbReference>
<evidence type="ECO:0000313" key="10">
    <source>
        <dbReference type="EMBL" id="KAH9374386.1"/>
    </source>
</evidence>
<dbReference type="PROSITE" id="PS50893">
    <property type="entry name" value="ABC_TRANSPORTER_2"/>
    <property type="match status" value="1"/>
</dbReference>
<protein>
    <recommendedName>
        <fullName evidence="9">ABC transporter domain-containing protein</fullName>
    </recommendedName>
</protein>
<evidence type="ECO:0000256" key="1">
    <source>
        <dbReference type="ARBA" id="ARBA00004128"/>
    </source>
</evidence>
<dbReference type="InterPro" id="IPR017871">
    <property type="entry name" value="ABC_transporter-like_CS"/>
</dbReference>
<dbReference type="InterPro" id="IPR003593">
    <property type="entry name" value="AAA+_ATPase"/>
</dbReference>
<dbReference type="InterPro" id="IPR050173">
    <property type="entry name" value="ABC_transporter_C-like"/>
</dbReference>
<dbReference type="CDD" id="cd03250">
    <property type="entry name" value="ABCC_MRP_domain1"/>
    <property type="match status" value="1"/>
</dbReference>
<dbReference type="EMBL" id="JABSTR010000006">
    <property type="protein sequence ID" value="KAH9374386.1"/>
    <property type="molecule type" value="Genomic_DNA"/>
</dbReference>
<dbReference type="GO" id="GO:0016887">
    <property type="term" value="F:ATP hydrolysis activity"/>
    <property type="evidence" value="ECO:0007669"/>
    <property type="project" value="InterPro"/>
</dbReference>
<dbReference type="OMA" id="CEARYVS"/>
<evidence type="ECO:0000256" key="5">
    <source>
        <dbReference type="ARBA" id="ARBA00022741"/>
    </source>
</evidence>
<keyword evidence="3" id="KW-0812">Transmembrane</keyword>
<dbReference type="FunFam" id="3.40.50.300:FF:000997">
    <property type="entry name" value="Multidrug resistance-associated protein 1"/>
    <property type="match status" value="1"/>
</dbReference>
<dbReference type="PROSITE" id="PS00211">
    <property type="entry name" value="ABC_TRANSPORTER_1"/>
    <property type="match status" value="1"/>
</dbReference>
<dbReference type="GO" id="GO:0005774">
    <property type="term" value="C:vacuolar membrane"/>
    <property type="evidence" value="ECO:0007669"/>
    <property type="project" value="UniProtKB-SubCell"/>
</dbReference>
<evidence type="ECO:0000256" key="3">
    <source>
        <dbReference type="ARBA" id="ARBA00022692"/>
    </source>
</evidence>
<sequence>MDEHKHGKRPVEAVLRKPGCVSVEKCCFSWSSPREESAQEQLKDVTLHVPPGSLVAVVGFVGSGKSSLLSAILGEMPCTAGSVVCTGRVAYVPQLAHVYNVTIRDNILYGREMDDERYDEVLQCCKLLDDFSKLPAGDLTEVGEKGGNLSGGQKQRISLARAAFSNSDIYLLDDPLSAVDAAVGNSIFDSLLGKSGLLRNKVPE</sequence>
<dbReference type="GO" id="GO:0005524">
    <property type="term" value="F:ATP binding"/>
    <property type="evidence" value="ECO:0007669"/>
    <property type="project" value="UniProtKB-KW"/>
</dbReference>
<dbReference type="SMART" id="SM00382">
    <property type="entry name" value="AAA"/>
    <property type="match status" value="1"/>
</dbReference>
<accession>A0A9J6GGA6</accession>